<evidence type="ECO:0008006" key="4">
    <source>
        <dbReference type="Google" id="ProtNLM"/>
    </source>
</evidence>
<dbReference type="PATRIC" id="fig|1429439.4.peg.6453"/>
<evidence type="ECO:0000313" key="3">
    <source>
        <dbReference type="Proteomes" id="UP000019140"/>
    </source>
</evidence>
<sequence>MTGVHGDYLLSPYRVLDLTDERGLLCGKILADLGADVIQIEPPGGSTARDIGPYYQGEVHPEKSLFWWAYAINKRGITLNLETIDGRALLKQMVKDAHFLIESWPPGYPESLGLGYEVLAAINPELIIVSITPFGQDGPYAHYKATDVTGMAMSGLMYLTGDPDRAPVRVGFPQFYLHGAAAGATGAMLAHCARVTTGKGQHVDVSCQQAVARSLAHAPQFWQLENLILKRLGAFRQSAGESKVRVNWRCKDGYVNFMPGGGGAGSVRSVRSLLAWMREAGQPNEELEAVKWEDLGYGTGRAETMDKTAEAVGAFFAERTRDELVRECAERRIMLFPVATERDIFTHPQLEARSYFEPIEHPELGASVTYPGLFIKDEGGERVGLRRRPPLIGEHNREIYQGELGLSADALATLTQGKVI</sequence>
<accession>W4LTY6</accession>
<reference evidence="2 3" key="1">
    <citation type="journal article" date="2014" name="Nature">
        <title>An environmental bacterial taxon with a large and distinct metabolic repertoire.</title>
        <authorList>
            <person name="Wilson M.C."/>
            <person name="Mori T."/>
            <person name="Ruckert C."/>
            <person name="Uria A.R."/>
            <person name="Helf M.J."/>
            <person name="Takada K."/>
            <person name="Gernert C."/>
            <person name="Steffens U.A."/>
            <person name="Heycke N."/>
            <person name="Schmitt S."/>
            <person name="Rinke C."/>
            <person name="Helfrich E.J."/>
            <person name="Brachmann A.O."/>
            <person name="Gurgui C."/>
            <person name="Wakimoto T."/>
            <person name="Kracht M."/>
            <person name="Crusemann M."/>
            <person name="Hentschel U."/>
            <person name="Abe I."/>
            <person name="Matsunaga S."/>
            <person name="Kalinowski J."/>
            <person name="Takeyama H."/>
            <person name="Piel J."/>
        </authorList>
    </citation>
    <scope>NUCLEOTIDE SEQUENCE [LARGE SCALE GENOMIC DNA]</scope>
    <source>
        <strain evidence="3">TSY2</strain>
    </source>
</reference>
<proteinExistence type="predicted"/>
<dbReference type="Pfam" id="PF02515">
    <property type="entry name" value="CoA_transf_3"/>
    <property type="match status" value="1"/>
</dbReference>
<dbReference type="InterPro" id="IPR050483">
    <property type="entry name" value="CoA-transferase_III_domain"/>
</dbReference>
<evidence type="ECO:0000256" key="1">
    <source>
        <dbReference type="ARBA" id="ARBA00022679"/>
    </source>
</evidence>
<dbReference type="PANTHER" id="PTHR48207">
    <property type="entry name" value="SUCCINATE--HYDROXYMETHYLGLUTARATE COA-TRANSFERASE"/>
    <property type="match status" value="1"/>
</dbReference>
<dbReference type="GO" id="GO:0008410">
    <property type="term" value="F:CoA-transferase activity"/>
    <property type="evidence" value="ECO:0007669"/>
    <property type="project" value="TreeGrafter"/>
</dbReference>
<dbReference type="InterPro" id="IPR003673">
    <property type="entry name" value="CoA-Trfase_fam_III"/>
</dbReference>
<comment type="caution">
    <text evidence="2">The sequence shown here is derived from an EMBL/GenBank/DDBJ whole genome shotgun (WGS) entry which is preliminary data.</text>
</comment>
<gene>
    <name evidence="2" type="ORF">ETSY2_38290</name>
</gene>
<organism evidence="2 3">
    <name type="scientific">Candidatus Entotheonella gemina</name>
    <dbReference type="NCBI Taxonomy" id="1429439"/>
    <lineage>
        <taxon>Bacteria</taxon>
        <taxon>Pseudomonadati</taxon>
        <taxon>Nitrospinota/Tectimicrobiota group</taxon>
        <taxon>Candidatus Tectimicrobiota</taxon>
        <taxon>Candidatus Entotheonellia</taxon>
        <taxon>Candidatus Entotheonellales</taxon>
        <taxon>Candidatus Entotheonellaceae</taxon>
        <taxon>Candidatus Entotheonella</taxon>
    </lineage>
</organism>
<dbReference type="PANTHER" id="PTHR48207:SF3">
    <property type="entry name" value="SUCCINATE--HYDROXYMETHYLGLUTARATE COA-TRANSFERASE"/>
    <property type="match status" value="1"/>
</dbReference>
<keyword evidence="1" id="KW-0808">Transferase</keyword>
<protein>
    <recommendedName>
        <fullName evidence="4">CoA transferase</fullName>
    </recommendedName>
</protein>
<dbReference type="Proteomes" id="UP000019140">
    <property type="component" value="Unassembled WGS sequence"/>
</dbReference>
<evidence type="ECO:0000313" key="2">
    <source>
        <dbReference type="EMBL" id="ETX00877.1"/>
    </source>
</evidence>
<dbReference type="Gene3D" id="3.40.50.10540">
    <property type="entry name" value="Crotonobetainyl-coa:carnitine coa-transferase, domain 1"/>
    <property type="match status" value="1"/>
</dbReference>
<dbReference type="InterPro" id="IPR023606">
    <property type="entry name" value="CoA-Trfase_III_dom_1_sf"/>
</dbReference>
<dbReference type="AlphaFoldDB" id="W4LTY6"/>
<dbReference type="HOGENOM" id="CLU_033975_2_3_7"/>
<name>W4LTY6_9BACT</name>
<dbReference type="Gene3D" id="3.30.1540.10">
    <property type="entry name" value="formyl-coa transferase, domain 3"/>
    <property type="match status" value="1"/>
</dbReference>
<dbReference type="EMBL" id="AZHX01001684">
    <property type="protein sequence ID" value="ETX00877.1"/>
    <property type="molecule type" value="Genomic_DNA"/>
</dbReference>
<dbReference type="InterPro" id="IPR044855">
    <property type="entry name" value="CoA-Trfase_III_dom3_sf"/>
</dbReference>
<dbReference type="SUPFAM" id="SSF89796">
    <property type="entry name" value="CoA-transferase family III (CaiB/BaiF)"/>
    <property type="match status" value="1"/>
</dbReference>
<keyword evidence="3" id="KW-1185">Reference proteome</keyword>